<evidence type="ECO:0000313" key="3">
    <source>
        <dbReference type="Proteomes" id="UP000564836"/>
    </source>
</evidence>
<gene>
    <name evidence="2" type="ORF">G6321_00036740</name>
    <name evidence="1" type="ORF">G6321_31560</name>
</gene>
<dbReference type="Proteomes" id="UP000564836">
    <property type="component" value="Chromosome"/>
</dbReference>
<sequence>MFDLDKIPSSTPVDWAKATNTAIARLRARKVDRIDFEEPTQLGFCCRWIEIYIQAHNRRGLSLRGVGFNRAATAAHPSLQYRELVPTFLGT</sequence>
<reference evidence="1" key="2">
    <citation type="submission" date="2020-06" db="EMBL/GenBank/DDBJ databases">
        <title>Whole Genome Sequence of Bradyrhizobium sp. Strain 323S2.</title>
        <authorList>
            <person name="Bromfield E.S.P."/>
        </authorList>
    </citation>
    <scope>NUCLEOTIDE SEQUENCE [LARGE SCALE GENOMIC DNA]</scope>
    <source>
        <strain evidence="1">323S2</strain>
    </source>
</reference>
<dbReference type="AlphaFoldDB" id="A0A7Z0TT46"/>
<accession>A0A7Z0TT46</accession>
<dbReference type="RefSeq" id="WP_166350957.1">
    <property type="nucleotide sequence ID" value="NZ_CP088280.1"/>
</dbReference>
<protein>
    <submittedName>
        <fullName evidence="1">Uncharacterized protein</fullName>
    </submittedName>
</protein>
<reference evidence="2 3" key="1">
    <citation type="journal article" date="2017" name="Syst. Appl. Microbiol.">
        <title>Soybeans inoculated with root zone soils of Canadian native legumes harbour diverse and novel Bradyrhizobium spp. that possess agricultural potential.</title>
        <authorList>
            <person name="Bromfield E.S.P."/>
            <person name="Cloutier S."/>
            <person name="Tambong J.T."/>
            <person name="Tran Thi T.V."/>
        </authorList>
    </citation>
    <scope>NUCLEOTIDE SEQUENCE [LARGE SCALE GENOMIC DNA]</scope>
    <source>
        <strain evidence="2 3">323S2</strain>
    </source>
</reference>
<organism evidence="1">
    <name type="scientific">Bradyrhizobium barranii subsp. barranii</name>
    <dbReference type="NCBI Taxonomy" id="2823807"/>
    <lineage>
        <taxon>Bacteria</taxon>
        <taxon>Pseudomonadati</taxon>
        <taxon>Pseudomonadota</taxon>
        <taxon>Alphaproteobacteria</taxon>
        <taxon>Hyphomicrobiales</taxon>
        <taxon>Nitrobacteraceae</taxon>
        <taxon>Bradyrhizobium</taxon>
        <taxon>Bradyrhizobium barranii</taxon>
    </lineage>
</organism>
<evidence type="ECO:0000313" key="2">
    <source>
        <dbReference type="EMBL" id="UGX91289.1"/>
    </source>
</evidence>
<name>A0A7Z0TT46_9BRAD</name>
<proteinExistence type="predicted"/>
<dbReference type="EMBL" id="CP088280">
    <property type="protein sequence ID" value="UGX91289.1"/>
    <property type="molecule type" value="Genomic_DNA"/>
</dbReference>
<dbReference type="EMBL" id="JACBFH010000001">
    <property type="protein sequence ID" value="NYY92764.1"/>
    <property type="molecule type" value="Genomic_DNA"/>
</dbReference>
<evidence type="ECO:0000313" key="1">
    <source>
        <dbReference type="EMBL" id="NYY92764.1"/>
    </source>
</evidence>
<reference evidence="2 3" key="3">
    <citation type="journal article" date="2022" name="Int. J. Syst. Evol. Microbiol.">
        <title>Strains of Bradyrhizobium barranii sp. nov. associated with legumes native to Canada are symbionts of soybeans and belong to different subspecies (subsp. barranii subsp. nov. and subsp. apii subsp. nov.) and symbiovars (sv. glycinearum and sv. septentrionale).</title>
        <authorList>
            <person name="Bromfield E.S.P."/>
            <person name="Cloutier S."/>
            <person name="Wasai-Hara S."/>
            <person name="Minamisawa K."/>
        </authorList>
    </citation>
    <scope>NUCLEOTIDE SEQUENCE [LARGE SCALE GENOMIC DNA]</scope>
    <source>
        <strain evidence="2 3">323S2</strain>
    </source>
</reference>